<evidence type="ECO:0000313" key="1">
    <source>
        <dbReference type="EMBL" id="KAA6325700.1"/>
    </source>
</evidence>
<protein>
    <submittedName>
        <fullName evidence="1">Uncharacterized protein</fullName>
    </submittedName>
</protein>
<reference evidence="1" key="1">
    <citation type="submission" date="2019-03" db="EMBL/GenBank/DDBJ databases">
        <title>Single cell metagenomics reveals metabolic interactions within the superorganism composed of flagellate Streblomastix strix and complex community of Bacteroidetes bacteria on its surface.</title>
        <authorList>
            <person name="Treitli S.C."/>
            <person name="Kolisko M."/>
            <person name="Husnik F."/>
            <person name="Keeling P."/>
            <person name="Hampl V."/>
        </authorList>
    </citation>
    <scope>NUCLEOTIDE SEQUENCE</scope>
    <source>
        <strain evidence="1">STM</strain>
    </source>
</reference>
<organism evidence="1">
    <name type="scientific">termite gut metagenome</name>
    <dbReference type="NCBI Taxonomy" id="433724"/>
    <lineage>
        <taxon>unclassified sequences</taxon>
        <taxon>metagenomes</taxon>
        <taxon>organismal metagenomes</taxon>
    </lineage>
</organism>
<sequence>MKPTTFKEQNVVYAKNQPEYISLPAFRNNSKRGEVVSCWKLSFIERIIVLFTGRVWLSLLSFNKPLTPSLLAVKKSEVLITKNGLITKLKHFLRLK</sequence>
<name>A0A5J4QXS9_9ZZZZ</name>
<gene>
    <name evidence="1" type="ORF">EZS27_025121</name>
</gene>
<comment type="caution">
    <text evidence="1">The sequence shown here is derived from an EMBL/GenBank/DDBJ whole genome shotgun (WGS) entry which is preliminary data.</text>
</comment>
<proteinExistence type="predicted"/>
<dbReference type="EMBL" id="SNRY01002311">
    <property type="protein sequence ID" value="KAA6325700.1"/>
    <property type="molecule type" value="Genomic_DNA"/>
</dbReference>
<accession>A0A5J4QXS9</accession>
<dbReference type="AlphaFoldDB" id="A0A5J4QXS9"/>